<dbReference type="Proteomes" id="UP000770661">
    <property type="component" value="Unassembled WGS sequence"/>
</dbReference>
<evidence type="ECO:0000313" key="1">
    <source>
        <dbReference type="EMBL" id="KAG0694473.1"/>
    </source>
</evidence>
<dbReference type="EMBL" id="JACEEZ010026144">
    <property type="protein sequence ID" value="KAG0694473.1"/>
    <property type="molecule type" value="Genomic_DNA"/>
</dbReference>
<organism evidence="1 2">
    <name type="scientific">Chionoecetes opilio</name>
    <name type="common">Atlantic snow crab</name>
    <name type="synonym">Cancer opilio</name>
    <dbReference type="NCBI Taxonomy" id="41210"/>
    <lineage>
        <taxon>Eukaryota</taxon>
        <taxon>Metazoa</taxon>
        <taxon>Ecdysozoa</taxon>
        <taxon>Arthropoda</taxon>
        <taxon>Crustacea</taxon>
        <taxon>Multicrustacea</taxon>
        <taxon>Malacostraca</taxon>
        <taxon>Eumalacostraca</taxon>
        <taxon>Eucarida</taxon>
        <taxon>Decapoda</taxon>
        <taxon>Pleocyemata</taxon>
        <taxon>Brachyura</taxon>
        <taxon>Eubrachyura</taxon>
        <taxon>Majoidea</taxon>
        <taxon>Majidae</taxon>
        <taxon>Chionoecetes</taxon>
    </lineage>
</organism>
<evidence type="ECO:0000313" key="2">
    <source>
        <dbReference type="Proteomes" id="UP000770661"/>
    </source>
</evidence>
<dbReference type="AlphaFoldDB" id="A0A8J8WMI1"/>
<name>A0A8J8WMI1_CHIOP</name>
<proteinExistence type="predicted"/>
<comment type="caution">
    <text evidence="1">The sequence shown here is derived from an EMBL/GenBank/DDBJ whole genome shotgun (WGS) entry which is preliminary data.</text>
</comment>
<sequence length="169" mass="18725">MSVLLGCLQEESPEVFLDLKAGDRSFGRVYISLWGHMRRAQQFMALCLGTFGPSYRDTGRMQPLESTVTLVIGRQVYAACGLLRSLDDGFDSSSLVVQKYRRGASVRRGGRRREEVWRPFAICLRGNPDAVFRAPFGEVTGGLEAVGVATRHQPFNVVRVAECGVVVRV</sequence>
<accession>A0A8J8WMI1</accession>
<protein>
    <submittedName>
        <fullName evidence="1">Uncharacterized protein</fullName>
    </submittedName>
</protein>
<reference evidence="1" key="1">
    <citation type="submission" date="2020-07" db="EMBL/GenBank/DDBJ databases">
        <title>The High-quality genome of the commercially important snow crab, Chionoecetes opilio.</title>
        <authorList>
            <person name="Jeong J.-H."/>
            <person name="Ryu S."/>
        </authorList>
    </citation>
    <scope>NUCLEOTIDE SEQUENCE</scope>
    <source>
        <strain evidence="1">MADBK_172401_WGS</strain>
        <tissue evidence="1">Digestive gland</tissue>
    </source>
</reference>
<gene>
    <name evidence="1" type="ORF">GWK47_027219</name>
</gene>
<dbReference type="SUPFAM" id="SSF50891">
    <property type="entry name" value="Cyclophilin-like"/>
    <property type="match status" value="1"/>
</dbReference>
<keyword evidence="2" id="KW-1185">Reference proteome</keyword>
<dbReference type="InterPro" id="IPR029000">
    <property type="entry name" value="Cyclophilin-like_dom_sf"/>
</dbReference>
<dbReference type="OrthoDB" id="6373207at2759"/>